<evidence type="ECO:0000256" key="1">
    <source>
        <dbReference type="SAM" id="MobiDB-lite"/>
    </source>
</evidence>
<reference evidence="2" key="1">
    <citation type="journal article" date="2020" name="BMC Genomics">
        <title>Correction to: Identification and distribution of gene clusters required for synthesis of sphingolipid metabolism inhibitors in diverse species of the filamentous fungus Fusarium.</title>
        <authorList>
            <person name="Kim H.S."/>
            <person name="Lohmar J.M."/>
            <person name="Busman M."/>
            <person name="Brown D.W."/>
            <person name="Naumann T.A."/>
            <person name="Divon H.H."/>
            <person name="Lysoe E."/>
            <person name="Uhlig S."/>
            <person name="Proctor R.H."/>
        </authorList>
    </citation>
    <scope>NUCLEOTIDE SEQUENCE</scope>
    <source>
        <strain evidence="2">NRRL 20472</strain>
    </source>
</reference>
<dbReference type="Proteomes" id="UP000622797">
    <property type="component" value="Unassembled WGS sequence"/>
</dbReference>
<comment type="caution">
    <text evidence="2">The sequence shown here is derived from an EMBL/GenBank/DDBJ whole genome shotgun (WGS) entry which is preliminary data.</text>
</comment>
<feature type="region of interest" description="Disordered" evidence="1">
    <location>
        <begin position="182"/>
        <end position="248"/>
    </location>
</feature>
<dbReference type="EMBL" id="JABEXW010000064">
    <property type="protein sequence ID" value="KAF4972222.1"/>
    <property type="molecule type" value="Genomic_DNA"/>
</dbReference>
<reference evidence="2" key="2">
    <citation type="submission" date="2020-05" db="EMBL/GenBank/DDBJ databases">
        <authorList>
            <person name="Kim H.-S."/>
            <person name="Proctor R.H."/>
            <person name="Brown D.W."/>
        </authorList>
    </citation>
    <scope>NUCLEOTIDE SEQUENCE</scope>
    <source>
        <strain evidence="2">NRRL 20472</strain>
    </source>
</reference>
<name>A0A8H4U9Y3_9HYPO</name>
<keyword evidence="3" id="KW-1185">Reference proteome</keyword>
<feature type="compositionally biased region" description="Basic and acidic residues" evidence="1">
    <location>
        <begin position="186"/>
        <end position="195"/>
    </location>
</feature>
<dbReference type="OrthoDB" id="5102566at2759"/>
<proteinExistence type="predicted"/>
<feature type="region of interest" description="Disordered" evidence="1">
    <location>
        <begin position="57"/>
        <end position="82"/>
    </location>
</feature>
<evidence type="ECO:0000313" key="2">
    <source>
        <dbReference type="EMBL" id="KAF4972222.1"/>
    </source>
</evidence>
<dbReference type="AlphaFoldDB" id="A0A8H4U9Y3"/>
<evidence type="ECO:0000313" key="3">
    <source>
        <dbReference type="Proteomes" id="UP000622797"/>
    </source>
</evidence>
<organism evidence="2 3">
    <name type="scientific">Fusarium sarcochroum</name>
    <dbReference type="NCBI Taxonomy" id="1208366"/>
    <lineage>
        <taxon>Eukaryota</taxon>
        <taxon>Fungi</taxon>
        <taxon>Dikarya</taxon>
        <taxon>Ascomycota</taxon>
        <taxon>Pezizomycotina</taxon>
        <taxon>Sordariomycetes</taxon>
        <taxon>Hypocreomycetidae</taxon>
        <taxon>Hypocreales</taxon>
        <taxon>Nectriaceae</taxon>
        <taxon>Fusarium</taxon>
        <taxon>Fusarium lateritium species complex</taxon>
    </lineage>
</organism>
<sequence>MFGQVHDDDTVQPGQTIKDARTHSMGTLMIMNNLEITKLSDQVSKITEILADAKIAPRSSKASSHRSPGGCRRSARHDDDEVEDAAAAAVDAADEAIESFITSDDFYSNFEAWIGTGKYAPYLKRTKNALVNAKDFRKAADAQVQDLWDPETLDDVLARLRSFEDDQLVELYVALSKRHRAAGKGKGKDKGKGKEVSTVTLSFRTDLDREPSQETEVNTPHNRVEKRKTQTLGGERRVRGSAERQYSS</sequence>
<accession>A0A8H4U9Y3</accession>
<protein>
    <submittedName>
        <fullName evidence="2">Uncharacterized protein</fullName>
    </submittedName>
</protein>
<gene>
    <name evidence="2" type="ORF">FSARC_1174</name>
</gene>